<organism evidence="4 5">
    <name type="scientific">Rhizoclosmatium globosum</name>
    <dbReference type="NCBI Taxonomy" id="329046"/>
    <lineage>
        <taxon>Eukaryota</taxon>
        <taxon>Fungi</taxon>
        <taxon>Fungi incertae sedis</taxon>
        <taxon>Chytridiomycota</taxon>
        <taxon>Chytridiomycota incertae sedis</taxon>
        <taxon>Chytridiomycetes</taxon>
        <taxon>Chytridiales</taxon>
        <taxon>Chytriomycetaceae</taxon>
        <taxon>Rhizoclosmatium</taxon>
    </lineage>
</organism>
<dbReference type="EMBL" id="MCGO01000088">
    <property type="protein sequence ID" value="ORY29478.1"/>
    <property type="molecule type" value="Genomic_DNA"/>
</dbReference>
<feature type="signal peptide" evidence="3">
    <location>
        <begin position="1"/>
        <end position="20"/>
    </location>
</feature>
<keyword evidence="5" id="KW-1185">Reference proteome</keyword>
<protein>
    <recommendedName>
        <fullName evidence="6">SGNH hydrolase</fullName>
    </recommendedName>
</protein>
<gene>
    <name evidence="4" type="ORF">BCR33DRAFT_842526</name>
</gene>
<dbReference type="PANTHER" id="PTHR45642:SF139">
    <property type="entry name" value="SGNH HYDROLASE-TYPE ESTERASE DOMAIN-CONTAINING PROTEIN"/>
    <property type="match status" value="1"/>
</dbReference>
<dbReference type="InterPro" id="IPR050592">
    <property type="entry name" value="GDSL_lipolytic_enzyme"/>
</dbReference>
<feature type="compositionally biased region" description="Polar residues" evidence="2">
    <location>
        <begin position="617"/>
        <end position="639"/>
    </location>
</feature>
<evidence type="ECO:0000313" key="4">
    <source>
        <dbReference type="EMBL" id="ORY29478.1"/>
    </source>
</evidence>
<dbReference type="Proteomes" id="UP000193642">
    <property type="component" value="Unassembled WGS sequence"/>
</dbReference>
<dbReference type="InterPro" id="IPR001087">
    <property type="entry name" value="GDSL"/>
</dbReference>
<dbReference type="SUPFAM" id="SSF52266">
    <property type="entry name" value="SGNH hydrolase"/>
    <property type="match status" value="1"/>
</dbReference>
<proteinExistence type="predicted"/>
<feature type="region of interest" description="Disordered" evidence="2">
    <location>
        <begin position="584"/>
        <end position="687"/>
    </location>
</feature>
<keyword evidence="1 3" id="KW-0732">Signal</keyword>
<feature type="compositionally biased region" description="Low complexity" evidence="2">
    <location>
        <begin position="650"/>
        <end position="673"/>
    </location>
</feature>
<dbReference type="OrthoDB" id="1600564at2759"/>
<comment type="caution">
    <text evidence="4">The sequence shown here is derived from an EMBL/GenBank/DDBJ whole genome shotgun (WGS) entry which is preliminary data.</text>
</comment>
<sequence length="1054" mass="110940">MISMLLAILASHLLATVVVAQVPTIKTVVAFGGSHSDNGNYFKDPNMAALLNANDFSYAYYGSCANVTNAGPLFAPNTTVLASSIPDITKQYENFQNDNKAKTIDAATTLYTVFAGPEDLLYLLNQKKIPDVNDIAASVVNFAKKLVNDGAKHIMIAKICLLEIMPFTKDMSNNAVAQIKSSVNRFNDALSQGLAEISNSSAKIILTDTYGLYSYMAQDDRASQFFPIPFEPCYDEVLNQTCPVSVQDEYFFFDKSHITEKAASFWAQYAWNQVNGVQGYFKAGTKAAMTQLGTNITKDVKTIIAFGGGISDWGNFYKKYNMAYPPSPPYFEGRYSNGPAWVEQFAELLNNATLLDNAFIGACADVSNAKNATIVGTEIPAADQPDQQQQFEIFKQSEGYVKLQDGATLVTIDSGSEDLIYFGGSSPTPNQAQMAEKANEVAGIILQFVQTLATFGAKQIMVSSLPPLDLMPFTNKDLSRAEVLKTLVDGFNDGLQKGIGQLISNFPAVQVYFSDVSSLYRQYKTNKYFPHPDDACITRNGNNFTICDNPDDYAFWDDYHPTKEASKFWAYYARNQVKGIEGVYPDGVKPPQPRVDPASPLTNKKDATTAAAVTVTRTDNQKATSASGSSTQVASTVTAKTDVAPKNNGTTKLPDAATTALPTATTPSKTTSANSSGPTCDPRLPVDSVTNPCPVNKPTGTIASLASLPTPNDSPSAFKGDAVQTVAKMNLKVPAALGTVNASSIASSLFTITESVVPGVPVSFKGAEIPKPTGPGLNAVVLLLSSTQYAFTAVPTSDNVLTYNAASSSSVNVAITDDGGVSITYVLPNYILSEWYVLNLRADGKTFDVVANTGNDALVSVTFQIRFIGGKRRDGGGFTIVTAVAPVVAPNAAGTASTAVSSAVSASTSASVATASSITPVTATVSTVLTSAAASSVAGSVNSTTVTATQVPVSAVVTSSVRPVETTTTAVILPSNTAAAAGTSTAPQLPSVSSVAQNAASSTTTSAAPADNKGNQNQVAGTTTTTKGLIQINVQSSAVTFTTGLGLIFMSLFL</sequence>
<evidence type="ECO:0000256" key="1">
    <source>
        <dbReference type="ARBA" id="ARBA00022729"/>
    </source>
</evidence>
<evidence type="ECO:0008006" key="6">
    <source>
        <dbReference type="Google" id="ProtNLM"/>
    </source>
</evidence>
<dbReference type="GO" id="GO:0016788">
    <property type="term" value="F:hydrolase activity, acting on ester bonds"/>
    <property type="evidence" value="ECO:0007669"/>
    <property type="project" value="InterPro"/>
</dbReference>
<dbReference type="Pfam" id="PF00657">
    <property type="entry name" value="Lipase_GDSL"/>
    <property type="match status" value="2"/>
</dbReference>
<feature type="chain" id="PRO_5012824539" description="SGNH hydrolase" evidence="3">
    <location>
        <begin position="21"/>
        <end position="1054"/>
    </location>
</feature>
<dbReference type="PANTHER" id="PTHR45642">
    <property type="entry name" value="GDSL ESTERASE/LIPASE EXL3"/>
    <property type="match status" value="1"/>
</dbReference>
<evidence type="ECO:0000313" key="5">
    <source>
        <dbReference type="Proteomes" id="UP000193642"/>
    </source>
</evidence>
<dbReference type="Gene3D" id="3.40.50.1110">
    <property type="entry name" value="SGNH hydrolase"/>
    <property type="match status" value="2"/>
</dbReference>
<evidence type="ECO:0000256" key="2">
    <source>
        <dbReference type="SAM" id="MobiDB-lite"/>
    </source>
</evidence>
<dbReference type="InterPro" id="IPR036514">
    <property type="entry name" value="SGNH_hydro_sf"/>
</dbReference>
<reference evidence="4 5" key="1">
    <citation type="submission" date="2016-07" db="EMBL/GenBank/DDBJ databases">
        <title>Pervasive Adenine N6-methylation of Active Genes in Fungi.</title>
        <authorList>
            <consortium name="DOE Joint Genome Institute"/>
            <person name="Mondo S.J."/>
            <person name="Dannebaum R.O."/>
            <person name="Kuo R.C."/>
            <person name="Labutti K."/>
            <person name="Haridas S."/>
            <person name="Kuo A."/>
            <person name="Salamov A."/>
            <person name="Ahrendt S.R."/>
            <person name="Lipzen A."/>
            <person name="Sullivan W."/>
            <person name="Andreopoulos W.B."/>
            <person name="Clum A."/>
            <person name="Lindquist E."/>
            <person name="Daum C."/>
            <person name="Ramamoorthy G.K."/>
            <person name="Gryganskyi A."/>
            <person name="Culley D."/>
            <person name="Magnuson J.K."/>
            <person name="James T.Y."/>
            <person name="O'Malley M.A."/>
            <person name="Stajich J.E."/>
            <person name="Spatafora J.W."/>
            <person name="Visel A."/>
            <person name="Grigoriev I.V."/>
        </authorList>
    </citation>
    <scope>NUCLEOTIDE SEQUENCE [LARGE SCALE GENOMIC DNA]</scope>
    <source>
        <strain evidence="4 5">JEL800</strain>
    </source>
</reference>
<evidence type="ECO:0000256" key="3">
    <source>
        <dbReference type="SAM" id="SignalP"/>
    </source>
</evidence>
<name>A0A1Y2B3R9_9FUNG</name>
<dbReference type="CDD" id="cd01846">
    <property type="entry name" value="fatty_acyltransferase_like"/>
    <property type="match status" value="1"/>
</dbReference>
<dbReference type="AlphaFoldDB" id="A0A1Y2B3R9"/>
<accession>A0A1Y2B3R9</accession>